<evidence type="ECO:0000313" key="3">
    <source>
        <dbReference type="Proteomes" id="UP000299102"/>
    </source>
</evidence>
<comment type="caution">
    <text evidence="2">The sequence shown here is derived from an EMBL/GenBank/DDBJ whole genome shotgun (WGS) entry which is preliminary data.</text>
</comment>
<proteinExistence type="predicted"/>
<dbReference type="EMBL" id="BGZK01000833">
    <property type="protein sequence ID" value="GBP62159.1"/>
    <property type="molecule type" value="Genomic_DNA"/>
</dbReference>
<keyword evidence="3" id="KW-1185">Reference proteome</keyword>
<accession>A0A4C1XIN5</accession>
<evidence type="ECO:0000313" key="2">
    <source>
        <dbReference type="EMBL" id="GBP62159.1"/>
    </source>
</evidence>
<feature type="region of interest" description="Disordered" evidence="1">
    <location>
        <begin position="24"/>
        <end position="48"/>
    </location>
</feature>
<gene>
    <name evidence="2" type="ORF">EVAR_40610_1</name>
</gene>
<sequence length="103" mass="11317">MNARNPGRVIIALPALGRSRISERGRSATMEKKCGDGRRSGMTEGEWGYAGRSGSPELSLTGRNINRSCYFMSVFHGGVLSHRTSWSISCRQVDNRTTARLAL</sequence>
<protein>
    <submittedName>
        <fullName evidence="2">Uncharacterized protein</fullName>
    </submittedName>
</protein>
<dbReference type="Proteomes" id="UP000299102">
    <property type="component" value="Unassembled WGS sequence"/>
</dbReference>
<name>A0A4C1XIN5_EUMVA</name>
<organism evidence="2 3">
    <name type="scientific">Eumeta variegata</name>
    <name type="common">Bagworm moth</name>
    <name type="synonym">Eumeta japonica</name>
    <dbReference type="NCBI Taxonomy" id="151549"/>
    <lineage>
        <taxon>Eukaryota</taxon>
        <taxon>Metazoa</taxon>
        <taxon>Ecdysozoa</taxon>
        <taxon>Arthropoda</taxon>
        <taxon>Hexapoda</taxon>
        <taxon>Insecta</taxon>
        <taxon>Pterygota</taxon>
        <taxon>Neoptera</taxon>
        <taxon>Endopterygota</taxon>
        <taxon>Lepidoptera</taxon>
        <taxon>Glossata</taxon>
        <taxon>Ditrysia</taxon>
        <taxon>Tineoidea</taxon>
        <taxon>Psychidae</taxon>
        <taxon>Oiketicinae</taxon>
        <taxon>Eumeta</taxon>
    </lineage>
</organism>
<reference evidence="2 3" key="1">
    <citation type="journal article" date="2019" name="Commun. Biol.">
        <title>The bagworm genome reveals a unique fibroin gene that provides high tensile strength.</title>
        <authorList>
            <person name="Kono N."/>
            <person name="Nakamura H."/>
            <person name="Ohtoshi R."/>
            <person name="Tomita M."/>
            <person name="Numata K."/>
            <person name="Arakawa K."/>
        </authorList>
    </citation>
    <scope>NUCLEOTIDE SEQUENCE [LARGE SCALE GENOMIC DNA]</scope>
</reference>
<evidence type="ECO:0000256" key="1">
    <source>
        <dbReference type="SAM" id="MobiDB-lite"/>
    </source>
</evidence>
<feature type="compositionally biased region" description="Basic and acidic residues" evidence="1">
    <location>
        <begin position="24"/>
        <end position="41"/>
    </location>
</feature>
<dbReference type="AlphaFoldDB" id="A0A4C1XIN5"/>